<keyword evidence="1" id="KW-0472">Membrane</keyword>
<reference evidence="2 3" key="1">
    <citation type="submission" date="2018-06" db="EMBL/GenBank/DDBJ databases">
        <title>Genomic Encyclopedia of Type Strains, Phase IV (KMG-IV): sequencing the most valuable type-strain genomes for metagenomic binning, comparative biology and taxonomic classification.</title>
        <authorList>
            <person name="Goeker M."/>
        </authorList>
    </citation>
    <scope>NUCLEOTIDE SEQUENCE [LARGE SCALE GENOMIC DNA]</scope>
    <source>
        <strain evidence="2 3">DSM 22112</strain>
    </source>
</reference>
<sequence>MKKEIKIIKILLIAIILVAFLIFIKSCVLNEVPKQEENKVKTVKSEQTELELLKSSDIYLIGQWELYYRDIVNYEYDDLGRPNFDMYKQPSSYTISMKNDSLIVNEIYPVIESVHNDQVFNLRVDLKIVELKITGQIEDKNNWSGTLEYIGTGEQLISKCTVRAMRK</sequence>
<keyword evidence="3" id="KW-1185">Reference proteome</keyword>
<keyword evidence="1" id="KW-0812">Transmembrane</keyword>
<keyword evidence="1" id="KW-1133">Transmembrane helix</keyword>
<comment type="caution">
    <text evidence="2">The sequence shown here is derived from an EMBL/GenBank/DDBJ whole genome shotgun (WGS) entry which is preliminary data.</text>
</comment>
<organism evidence="2 3">
    <name type="scientific">Alkalibaculum bacchi</name>
    <dbReference type="NCBI Taxonomy" id="645887"/>
    <lineage>
        <taxon>Bacteria</taxon>
        <taxon>Bacillati</taxon>
        <taxon>Bacillota</taxon>
        <taxon>Clostridia</taxon>
        <taxon>Eubacteriales</taxon>
        <taxon>Eubacteriaceae</taxon>
        <taxon>Alkalibaculum</taxon>
    </lineage>
</organism>
<dbReference type="RefSeq" id="WP_113921818.1">
    <property type="nucleotide sequence ID" value="NZ_QNRX01000027.1"/>
</dbReference>
<accession>A0A366HYR2</accession>
<feature type="transmembrane region" description="Helical" evidence="1">
    <location>
        <begin position="7"/>
        <end position="24"/>
    </location>
</feature>
<evidence type="ECO:0000256" key="1">
    <source>
        <dbReference type="SAM" id="Phobius"/>
    </source>
</evidence>
<evidence type="ECO:0000313" key="2">
    <source>
        <dbReference type="EMBL" id="RBP57638.1"/>
    </source>
</evidence>
<dbReference type="AlphaFoldDB" id="A0A366HYR2"/>
<dbReference type="EMBL" id="QNRX01000027">
    <property type="protein sequence ID" value="RBP57638.1"/>
    <property type="molecule type" value="Genomic_DNA"/>
</dbReference>
<proteinExistence type="predicted"/>
<gene>
    <name evidence="2" type="ORF">DES36_1274</name>
</gene>
<protein>
    <submittedName>
        <fullName evidence="2">Uncharacterized protein</fullName>
    </submittedName>
</protein>
<name>A0A366HYR2_9FIRM</name>
<dbReference type="Proteomes" id="UP000253490">
    <property type="component" value="Unassembled WGS sequence"/>
</dbReference>
<evidence type="ECO:0000313" key="3">
    <source>
        <dbReference type="Proteomes" id="UP000253490"/>
    </source>
</evidence>